<protein>
    <recommendedName>
        <fullName evidence="6">Peroxisomal membrane protein 11C</fullName>
    </recommendedName>
</protein>
<name>A0AAE0ZVS3_9GAST</name>
<evidence type="ECO:0000256" key="1">
    <source>
        <dbReference type="ARBA" id="ARBA00023136"/>
    </source>
</evidence>
<dbReference type="InterPro" id="IPR008733">
    <property type="entry name" value="PEX11"/>
</dbReference>
<dbReference type="Proteomes" id="UP001283361">
    <property type="component" value="Unassembled WGS sequence"/>
</dbReference>
<comment type="caution">
    <text evidence="4">The sequence shown here is derived from an EMBL/GenBank/DDBJ whole genome shotgun (WGS) entry which is preliminary data.</text>
</comment>
<proteinExistence type="predicted"/>
<reference evidence="4" key="1">
    <citation type="journal article" date="2023" name="G3 (Bethesda)">
        <title>A reference genome for the long-term kleptoplast-retaining sea slug Elysia crispata morphotype clarki.</title>
        <authorList>
            <person name="Eastman K.E."/>
            <person name="Pendleton A.L."/>
            <person name="Shaikh M.A."/>
            <person name="Suttiyut T."/>
            <person name="Ogas R."/>
            <person name="Tomko P."/>
            <person name="Gavelis G."/>
            <person name="Widhalm J.R."/>
            <person name="Wisecaver J.H."/>
        </authorList>
    </citation>
    <scope>NUCLEOTIDE SEQUENCE</scope>
    <source>
        <strain evidence="4">ECLA1</strain>
    </source>
</reference>
<evidence type="ECO:0000256" key="3">
    <source>
        <dbReference type="ARBA" id="ARBA00046271"/>
    </source>
</evidence>
<evidence type="ECO:0000313" key="5">
    <source>
        <dbReference type="Proteomes" id="UP001283361"/>
    </source>
</evidence>
<gene>
    <name evidence="4" type="ORF">RRG08_023771</name>
</gene>
<dbReference type="PANTHER" id="PTHR20990:SF1">
    <property type="entry name" value="PEROXISOMAL MEMBRANE PROTEIN 11C"/>
    <property type="match status" value="1"/>
</dbReference>
<dbReference type="EMBL" id="JAWDGP010003216">
    <property type="protein sequence ID" value="KAK3776419.1"/>
    <property type="molecule type" value="Genomic_DNA"/>
</dbReference>
<dbReference type="Pfam" id="PF05648">
    <property type="entry name" value="PEX11"/>
    <property type="match status" value="1"/>
</dbReference>
<keyword evidence="5" id="KW-1185">Reference proteome</keyword>
<dbReference type="GO" id="GO:0016559">
    <property type="term" value="P:peroxisome fission"/>
    <property type="evidence" value="ECO:0007669"/>
    <property type="project" value="InterPro"/>
</dbReference>
<evidence type="ECO:0000313" key="4">
    <source>
        <dbReference type="EMBL" id="KAK3776419.1"/>
    </source>
</evidence>
<evidence type="ECO:0008006" key="6">
    <source>
        <dbReference type="Google" id="ProtNLM"/>
    </source>
</evidence>
<evidence type="ECO:0000256" key="2">
    <source>
        <dbReference type="ARBA" id="ARBA00023140"/>
    </source>
</evidence>
<keyword evidence="1" id="KW-0472">Membrane</keyword>
<dbReference type="GO" id="GO:0005778">
    <property type="term" value="C:peroxisomal membrane"/>
    <property type="evidence" value="ECO:0007669"/>
    <property type="project" value="UniProtKB-SubCell"/>
</dbReference>
<dbReference type="InterPro" id="IPR026510">
    <property type="entry name" value="PEX11C_met"/>
</dbReference>
<organism evidence="4 5">
    <name type="scientific">Elysia crispata</name>
    <name type="common">lettuce slug</name>
    <dbReference type="NCBI Taxonomy" id="231223"/>
    <lineage>
        <taxon>Eukaryota</taxon>
        <taxon>Metazoa</taxon>
        <taxon>Spiralia</taxon>
        <taxon>Lophotrochozoa</taxon>
        <taxon>Mollusca</taxon>
        <taxon>Gastropoda</taxon>
        <taxon>Heterobranchia</taxon>
        <taxon>Euthyneura</taxon>
        <taxon>Panpulmonata</taxon>
        <taxon>Sacoglossa</taxon>
        <taxon>Placobranchoidea</taxon>
        <taxon>Plakobranchidae</taxon>
        <taxon>Elysia</taxon>
    </lineage>
</organism>
<sequence length="248" mass="27927">MSFLQNLASVVSLLETYRGRDRVIRFLTYAAMFMGSNGKTPAQIKWRTVVGELGACRVILRLFDDLPMLLMNLSTGFGLKDKRPPIKLLNFLSALLNQGFYPSEHIAWLRQKKIISGEPRPYLLIGLFIWAASLTVELIKSLLKIHYINVQSVQLLKQKELDKSSEGDDASSSQNAEIKKTLSRLSNERRDIGLLMLQTCCDLTNAVSWLPPGLLWAGSLSPRANAVFGMFATVIMLYRNWPPPNKRG</sequence>
<dbReference type="PANTHER" id="PTHR20990">
    <property type="entry name" value="PEROXISOMAL BIOGENESIS FACTOR 11"/>
    <property type="match status" value="1"/>
</dbReference>
<dbReference type="AlphaFoldDB" id="A0AAE0ZVS3"/>
<keyword evidence="2" id="KW-0576">Peroxisome</keyword>
<accession>A0AAE0ZVS3</accession>
<comment type="subcellular location">
    <subcellularLocation>
        <location evidence="3">Peroxisome membrane</location>
    </subcellularLocation>
</comment>